<dbReference type="PANTHER" id="PTHR42794:SF2">
    <property type="entry name" value="ABC TRANSPORTER ATP-BINDING PROTEIN"/>
    <property type="match status" value="1"/>
</dbReference>
<dbReference type="CDD" id="cd03214">
    <property type="entry name" value="ABC_Iron-Siderophores_B12_Hemin"/>
    <property type="match status" value="1"/>
</dbReference>
<keyword evidence="3 5" id="KW-0067">ATP-binding</keyword>
<protein>
    <submittedName>
        <fullName evidence="5">ABC transporter ATP-binding protein</fullName>
    </submittedName>
</protein>
<evidence type="ECO:0000313" key="6">
    <source>
        <dbReference type="Proteomes" id="UP001200537"/>
    </source>
</evidence>
<dbReference type="PROSITE" id="PS50893">
    <property type="entry name" value="ABC_TRANSPORTER_2"/>
    <property type="match status" value="1"/>
</dbReference>
<evidence type="ECO:0000313" key="5">
    <source>
        <dbReference type="EMBL" id="MCG4618331.1"/>
    </source>
</evidence>
<dbReference type="RefSeq" id="WP_071129087.1">
    <property type="nucleotide sequence ID" value="NZ_CBCTPO010000010.1"/>
</dbReference>
<comment type="caution">
    <text evidence="5">The sequence shown here is derived from an EMBL/GenBank/DDBJ whole genome shotgun (WGS) entry which is preliminary data.</text>
</comment>
<evidence type="ECO:0000256" key="3">
    <source>
        <dbReference type="ARBA" id="ARBA00022840"/>
    </source>
</evidence>
<evidence type="ECO:0000256" key="2">
    <source>
        <dbReference type="ARBA" id="ARBA00022741"/>
    </source>
</evidence>
<dbReference type="Gene3D" id="3.40.50.300">
    <property type="entry name" value="P-loop containing nucleotide triphosphate hydrolases"/>
    <property type="match status" value="1"/>
</dbReference>
<proteinExistence type="predicted"/>
<dbReference type="PANTHER" id="PTHR42794">
    <property type="entry name" value="HEMIN IMPORT ATP-BINDING PROTEIN HMUV"/>
    <property type="match status" value="1"/>
</dbReference>
<dbReference type="PROSITE" id="PS00211">
    <property type="entry name" value="ABC_TRANSPORTER_1"/>
    <property type="match status" value="1"/>
</dbReference>
<dbReference type="GO" id="GO:0005524">
    <property type="term" value="F:ATP binding"/>
    <property type="evidence" value="ECO:0007669"/>
    <property type="project" value="UniProtKB-KW"/>
</dbReference>
<dbReference type="GO" id="GO:0016887">
    <property type="term" value="F:ATP hydrolysis activity"/>
    <property type="evidence" value="ECO:0007669"/>
    <property type="project" value="InterPro"/>
</dbReference>
<dbReference type="InterPro" id="IPR003593">
    <property type="entry name" value="AAA+_ATPase"/>
</dbReference>
<dbReference type="SMART" id="SM00382">
    <property type="entry name" value="AAA"/>
    <property type="match status" value="1"/>
</dbReference>
<name>A0AAJ1BCU9_9ACTO</name>
<feature type="domain" description="ABC transporter" evidence="4">
    <location>
        <begin position="6"/>
        <end position="238"/>
    </location>
</feature>
<gene>
    <name evidence="5" type="ORF">L0M99_07475</name>
</gene>
<accession>A0AAJ1BCU9</accession>
<dbReference type="FunFam" id="3.40.50.300:FF:000134">
    <property type="entry name" value="Iron-enterobactin ABC transporter ATP-binding protein"/>
    <property type="match status" value="1"/>
</dbReference>
<dbReference type="SUPFAM" id="SSF52540">
    <property type="entry name" value="P-loop containing nucleoside triphosphate hydrolases"/>
    <property type="match status" value="1"/>
</dbReference>
<reference evidence="5" key="1">
    <citation type="submission" date="2022-01" db="EMBL/GenBank/DDBJ databases">
        <title>Collection of gut derived symbiotic bacterial strains cultured from healthy donors.</title>
        <authorList>
            <person name="Lin H."/>
            <person name="Kohout C."/>
            <person name="Waligurski E."/>
            <person name="Pamer E.G."/>
        </authorList>
    </citation>
    <scope>NUCLEOTIDE SEQUENCE</scope>
    <source>
        <strain evidence="5">DFI.7.46</strain>
    </source>
</reference>
<dbReference type="EMBL" id="JAKNHJ010000014">
    <property type="protein sequence ID" value="MCG4618331.1"/>
    <property type="molecule type" value="Genomic_DNA"/>
</dbReference>
<evidence type="ECO:0000259" key="4">
    <source>
        <dbReference type="PROSITE" id="PS50893"/>
    </source>
</evidence>
<dbReference type="InterPro" id="IPR003439">
    <property type="entry name" value="ABC_transporter-like_ATP-bd"/>
</dbReference>
<keyword evidence="1" id="KW-0813">Transport</keyword>
<sequence length="259" mass="28676">MNDSPLTIDKASVHFGDTKVLDRVSFEVPQGKILGIAGPNGSGKTTLMRAMFAAQKLSEGRILLSGQPLDQMRPGQVARRIAVVSQFEHDMERTRVLDIVLLGRSPHRKDIQGYSAADRKICQEALAAVGMSYAQERYVDTLSGGERQRVLIARALAQQCKCILLDEPTNHLDIKYQHQILSIIKNVSDTAVIILHDLNLVTRYCDQAIILKNGRVHTQGVPDDILTPELIHDVYGVSAKEVQDGNVKQFIFKPLPSTT</sequence>
<dbReference type="Pfam" id="PF00005">
    <property type="entry name" value="ABC_tran"/>
    <property type="match status" value="1"/>
</dbReference>
<keyword evidence="2" id="KW-0547">Nucleotide-binding</keyword>
<organism evidence="5 6">
    <name type="scientific">Varibaculum cambriense</name>
    <dbReference type="NCBI Taxonomy" id="184870"/>
    <lineage>
        <taxon>Bacteria</taxon>
        <taxon>Bacillati</taxon>
        <taxon>Actinomycetota</taxon>
        <taxon>Actinomycetes</taxon>
        <taxon>Actinomycetales</taxon>
        <taxon>Actinomycetaceae</taxon>
        <taxon>Varibaculum</taxon>
    </lineage>
</organism>
<dbReference type="InterPro" id="IPR027417">
    <property type="entry name" value="P-loop_NTPase"/>
</dbReference>
<dbReference type="AlphaFoldDB" id="A0AAJ1BCU9"/>
<evidence type="ECO:0000256" key="1">
    <source>
        <dbReference type="ARBA" id="ARBA00022448"/>
    </source>
</evidence>
<dbReference type="Proteomes" id="UP001200537">
    <property type="component" value="Unassembled WGS sequence"/>
</dbReference>
<dbReference type="InterPro" id="IPR017871">
    <property type="entry name" value="ABC_transporter-like_CS"/>
</dbReference>